<accession>A0A5F8HAV5</accession>
<evidence type="ECO:0000256" key="2">
    <source>
        <dbReference type="ARBA" id="ARBA00022679"/>
    </source>
</evidence>
<evidence type="ECO:0000256" key="5">
    <source>
        <dbReference type="ARBA" id="ARBA00022989"/>
    </source>
</evidence>
<dbReference type="GeneTree" id="ENSGT01030000234564"/>
<keyword evidence="7" id="KW-0012">Acyltransferase</keyword>
<dbReference type="InterPro" id="IPR004299">
    <property type="entry name" value="MBOAT_fam"/>
</dbReference>
<feature type="transmembrane region" description="Helical" evidence="8">
    <location>
        <begin position="524"/>
        <end position="542"/>
    </location>
</feature>
<dbReference type="PANTHER" id="PTHR13906">
    <property type="entry name" value="PORCUPINE"/>
    <property type="match status" value="1"/>
</dbReference>
<gene>
    <name evidence="9" type="primary">MBOAT1</name>
</gene>
<feature type="transmembrane region" description="Helical" evidence="8">
    <location>
        <begin position="204"/>
        <end position="237"/>
    </location>
</feature>
<evidence type="ECO:0000256" key="3">
    <source>
        <dbReference type="ARBA" id="ARBA00022692"/>
    </source>
</evidence>
<dbReference type="Proteomes" id="UP000002280">
    <property type="component" value="Chromosome 3"/>
</dbReference>
<evidence type="ECO:0000256" key="4">
    <source>
        <dbReference type="ARBA" id="ARBA00022824"/>
    </source>
</evidence>
<comment type="subcellular location">
    <subcellularLocation>
        <location evidence="1">Endoplasmic reticulum membrane</location>
        <topology evidence="1">Multi-pass membrane protein</topology>
    </subcellularLocation>
</comment>
<protein>
    <submittedName>
        <fullName evidence="9">Membrane bound O-acyltransferase domain containing 1</fullName>
    </submittedName>
</protein>
<evidence type="ECO:0000313" key="9">
    <source>
        <dbReference type="Ensembl" id="ENSMODP00000056246.1"/>
    </source>
</evidence>
<dbReference type="AlphaFoldDB" id="A0A5F8HAV5"/>
<dbReference type="FunCoup" id="A0A5F8HAV5">
    <property type="interactions" value="1071"/>
</dbReference>
<reference evidence="9" key="2">
    <citation type="submission" date="2025-08" db="UniProtKB">
        <authorList>
            <consortium name="Ensembl"/>
        </authorList>
    </citation>
    <scope>IDENTIFICATION</scope>
</reference>
<organism evidence="9 10">
    <name type="scientific">Monodelphis domestica</name>
    <name type="common">Gray short-tailed opossum</name>
    <dbReference type="NCBI Taxonomy" id="13616"/>
    <lineage>
        <taxon>Eukaryota</taxon>
        <taxon>Metazoa</taxon>
        <taxon>Chordata</taxon>
        <taxon>Craniata</taxon>
        <taxon>Vertebrata</taxon>
        <taxon>Euteleostomi</taxon>
        <taxon>Mammalia</taxon>
        <taxon>Metatheria</taxon>
        <taxon>Didelphimorphia</taxon>
        <taxon>Didelphidae</taxon>
        <taxon>Monodelphis</taxon>
    </lineage>
</organism>
<dbReference type="InParanoid" id="A0A5F8HAV5"/>
<dbReference type="Pfam" id="PF03062">
    <property type="entry name" value="MBOAT"/>
    <property type="match status" value="1"/>
</dbReference>
<feature type="transmembrane region" description="Helical" evidence="8">
    <location>
        <begin position="172"/>
        <end position="192"/>
    </location>
</feature>
<reference evidence="9" key="3">
    <citation type="submission" date="2025-09" db="UniProtKB">
        <authorList>
            <consortium name="Ensembl"/>
        </authorList>
    </citation>
    <scope>IDENTIFICATION</scope>
</reference>
<feature type="transmembrane region" description="Helical" evidence="8">
    <location>
        <begin position="562"/>
        <end position="582"/>
    </location>
</feature>
<evidence type="ECO:0000256" key="6">
    <source>
        <dbReference type="ARBA" id="ARBA00023136"/>
    </source>
</evidence>
<evidence type="ECO:0000256" key="7">
    <source>
        <dbReference type="ARBA" id="ARBA00023315"/>
    </source>
</evidence>
<feature type="transmembrane region" description="Helical" evidence="8">
    <location>
        <begin position="379"/>
        <end position="397"/>
    </location>
</feature>
<feature type="transmembrane region" description="Helical" evidence="8">
    <location>
        <begin position="594"/>
        <end position="611"/>
    </location>
</feature>
<dbReference type="GO" id="GO:0005789">
    <property type="term" value="C:endoplasmic reticulum membrane"/>
    <property type="evidence" value="ECO:0007669"/>
    <property type="project" value="UniProtKB-SubCell"/>
</dbReference>
<dbReference type="GO" id="GO:0036150">
    <property type="term" value="P:phosphatidylserine acyl-chain remodeling"/>
    <property type="evidence" value="ECO:0007669"/>
    <property type="project" value="Ensembl"/>
</dbReference>
<keyword evidence="5 8" id="KW-1133">Transmembrane helix</keyword>
<evidence type="ECO:0000256" key="1">
    <source>
        <dbReference type="ARBA" id="ARBA00004477"/>
    </source>
</evidence>
<sequence>MKQLEQFHQRSVRSIMRIRWQDRITNQEVLDRANSTSIEVLVLRTQLRWSGHVIRMDPQRIPRQVFYGELSAGLRKQGRPKRRFKDQLKSKLKWAGITPKQLELAASDRSSWRTHIHQAATTFEDERRRRLDAVRERRHQATAAPPVTTGIPGHMCHTLCASAFGLQSHMRVNFVACQLFALLAAFWFRIYLSPEKASSTIRHAFAAIFGIYFVIFCFGWYSIHLFVLVLICYGILITASMRNIHRYSFVVAMGYLTVCHISRIYIFHYGILTTDFSGPLMIVTQKITTLAFQIHDGLGRKTEDLTPEQLRLAIKVRPSFLEYISYLLNFLSVIAGPCSSYKDYVAFIEGRHIHMKLLEMNWKQKGYSSFPNPSPTGAVIHKLCITLVSLLFFLTLTKAYPVTFLVDVWFVNQASFLSRLFYLYIVMQASKPKYYFAWTLADAVNNAAGYGFSGVDKNGNFCWNLLSNLNIWKIETATSFKMYIENWNIQTAAWLKRVCYERAPWYPTALTFILSALWHGVYPGYYFTFITGILVTLAARAMRTTCRHYFLSSESLKAAYDVVTWACTQLAVSYTVAPFVILAVEPAITLYKSLYFHLHIVSLLILLILPIKPHAKRQSQTLNSFNNKKKT</sequence>
<reference evidence="9 10" key="1">
    <citation type="journal article" date="2007" name="Nature">
        <title>Genome of the marsupial Monodelphis domestica reveals innovation in non-coding sequences.</title>
        <authorList>
            <person name="Mikkelsen T.S."/>
            <person name="Wakefield M.J."/>
            <person name="Aken B."/>
            <person name="Amemiya C.T."/>
            <person name="Chang J.L."/>
            <person name="Duke S."/>
            <person name="Garber M."/>
            <person name="Gentles A.J."/>
            <person name="Goodstadt L."/>
            <person name="Heger A."/>
            <person name="Jurka J."/>
            <person name="Kamal M."/>
            <person name="Mauceli E."/>
            <person name="Searle S.M."/>
            <person name="Sharpe T."/>
            <person name="Baker M.L."/>
            <person name="Batzer M.A."/>
            <person name="Benos P.V."/>
            <person name="Belov K."/>
            <person name="Clamp M."/>
            <person name="Cook A."/>
            <person name="Cuff J."/>
            <person name="Das R."/>
            <person name="Davidow L."/>
            <person name="Deakin J.E."/>
            <person name="Fazzari M.J."/>
            <person name="Glass J.L."/>
            <person name="Grabherr M."/>
            <person name="Greally J.M."/>
            <person name="Gu W."/>
            <person name="Hore T.A."/>
            <person name="Huttley G.A."/>
            <person name="Kleber M."/>
            <person name="Jirtle R.L."/>
            <person name="Koina E."/>
            <person name="Lee J.T."/>
            <person name="Mahony S."/>
            <person name="Marra M.A."/>
            <person name="Miller R.D."/>
            <person name="Nicholls R.D."/>
            <person name="Oda M."/>
            <person name="Papenfuss A.T."/>
            <person name="Parra Z.E."/>
            <person name="Pollock D.D."/>
            <person name="Ray D.A."/>
            <person name="Schein J.E."/>
            <person name="Speed T.P."/>
            <person name="Thompson K."/>
            <person name="VandeBerg J.L."/>
            <person name="Wade C.M."/>
            <person name="Walker J.A."/>
            <person name="Waters P.D."/>
            <person name="Webber C."/>
            <person name="Weidman J.R."/>
            <person name="Xie X."/>
            <person name="Zody M.C."/>
            <person name="Baldwin J."/>
            <person name="Abdouelleil A."/>
            <person name="Abdulkadir J."/>
            <person name="Abebe A."/>
            <person name="Abera B."/>
            <person name="Abreu J."/>
            <person name="Acer S.C."/>
            <person name="Aftuck L."/>
            <person name="Alexander A."/>
            <person name="An P."/>
            <person name="Anderson E."/>
            <person name="Anderson S."/>
            <person name="Arachi H."/>
            <person name="Azer M."/>
            <person name="Bachantsang P."/>
            <person name="Barry A."/>
            <person name="Bayul T."/>
            <person name="Berlin A."/>
            <person name="Bessette D."/>
            <person name="Bloom T."/>
            <person name="Bloom T."/>
            <person name="Boguslavskiy L."/>
            <person name="Bonnet C."/>
            <person name="Boukhgalter B."/>
            <person name="Bourzgui I."/>
            <person name="Brown A."/>
            <person name="Cahill P."/>
            <person name="Channer S."/>
            <person name="Cheshatsang Y."/>
            <person name="Chuda L."/>
            <person name="Citroen M."/>
            <person name="Collymore A."/>
            <person name="Cooke P."/>
            <person name="Costello M."/>
            <person name="D'Aco K."/>
            <person name="Daza R."/>
            <person name="De Haan G."/>
            <person name="DeGray S."/>
            <person name="DeMaso C."/>
            <person name="Dhargay N."/>
            <person name="Dooley K."/>
            <person name="Dooley E."/>
            <person name="Doricent M."/>
            <person name="Dorje P."/>
            <person name="Dorjee K."/>
            <person name="Dupes A."/>
            <person name="Elong R."/>
            <person name="Falk J."/>
            <person name="Farina A."/>
            <person name="Faro S."/>
            <person name="Ferguson D."/>
            <person name="Fisher S."/>
            <person name="Foley C.D."/>
            <person name="Franke A."/>
            <person name="Friedrich D."/>
            <person name="Gadbois L."/>
            <person name="Gearin G."/>
            <person name="Gearin C.R."/>
            <person name="Giannoukos G."/>
            <person name="Goode T."/>
            <person name="Graham J."/>
            <person name="Grandbois E."/>
            <person name="Grewal S."/>
            <person name="Gyaltsen K."/>
            <person name="Hafez N."/>
            <person name="Hagos B."/>
            <person name="Hall J."/>
            <person name="Henson C."/>
            <person name="Hollinger A."/>
            <person name="Honan T."/>
            <person name="Huard M.D."/>
            <person name="Hughes L."/>
            <person name="Hurhula B."/>
            <person name="Husby M.E."/>
            <person name="Kamat A."/>
            <person name="Kanga B."/>
            <person name="Kashin S."/>
            <person name="Khazanovich D."/>
            <person name="Kisner P."/>
            <person name="Lance K."/>
            <person name="Lara M."/>
            <person name="Lee W."/>
            <person name="Lennon N."/>
            <person name="Letendre F."/>
            <person name="LeVine R."/>
            <person name="Lipovsky A."/>
            <person name="Liu X."/>
            <person name="Liu J."/>
            <person name="Liu S."/>
            <person name="Lokyitsang T."/>
            <person name="Lokyitsang Y."/>
            <person name="Lubonja R."/>
            <person name="Lui A."/>
            <person name="MacDonald P."/>
            <person name="Magnisalis V."/>
            <person name="Maru K."/>
            <person name="Matthews C."/>
            <person name="McCusker W."/>
            <person name="McDonough S."/>
            <person name="Mehta T."/>
            <person name="Meldrim J."/>
            <person name="Meneus L."/>
            <person name="Mihai O."/>
            <person name="Mihalev A."/>
            <person name="Mihova T."/>
            <person name="Mittelman R."/>
            <person name="Mlenga V."/>
            <person name="Montmayeur A."/>
            <person name="Mulrain L."/>
            <person name="Navidi A."/>
            <person name="Naylor J."/>
            <person name="Negash T."/>
            <person name="Nguyen T."/>
            <person name="Nguyen N."/>
            <person name="Nicol R."/>
            <person name="Norbu C."/>
            <person name="Norbu N."/>
            <person name="Novod N."/>
            <person name="O'Neill B."/>
            <person name="Osman S."/>
            <person name="Markiewicz E."/>
            <person name="Oyono O.L."/>
            <person name="Patti C."/>
            <person name="Phunkhang P."/>
            <person name="Pierre F."/>
            <person name="Priest M."/>
            <person name="Raghuraman S."/>
            <person name="Rege F."/>
            <person name="Reyes R."/>
            <person name="Rise C."/>
            <person name="Rogov P."/>
            <person name="Ross K."/>
            <person name="Ryan E."/>
            <person name="Settipalli S."/>
            <person name="Shea T."/>
            <person name="Sherpa N."/>
            <person name="Shi L."/>
            <person name="Shih D."/>
            <person name="Sparrow T."/>
            <person name="Spaulding J."/>
            <person name="Stalker J."/>
            <person name="Stange-Thomann N."/>
            <person name="Stavropoulos S."/>
            <person name="Stone C."/>
            <person name="Strader C."/>
            <person name="Tesfaye S."/>
            <person name="Thomson T."/>
            <person name="Thoulutsang Y."/>
            <person name="Thoulutsang D."/>
            <person name="Topham K."/>
            <person name="Topping I."/>
            <person name="Tsamla T."/>
            <person name="Vassiliev H."/>
            <person name="Vo A."/>
            <person name="Wangchuk T."/>
            <person name="Wangdi T."/>
            <person name="Weiand M."/>
            <person name="Wilkinson J."/>
            <person name="Wilson A."/>
            <person name="Yadav S."/>
            <person name="Young G."/>
            <person name="Yu Q."/>
            <person name="Zembek L."/>
            <person name="Zhong D."/>
            <person name="Zimmer A."/>
            <person name="Zwirko Z."/>
            <person name="Jaffe D.B."/>
            <person name="Alvarez P."/>
            <person name="Brockman W."/>
            <person name="Butler J."/>
            <person name="Chin C."/>
            <person name="Gnerre S."/>
            <person name="MacCallum I."/>
            <person name="Graves J.A."/>
            <person name="Ponting C.P."/>
            <person name="Breen M."/>
            <person name="Samollow P.B."/>
            <person name="Lander E.S."/>
            <person name="Lindblad-Toh K."/>
        </authorList>
    </citation>
    <scope>NUCLEOTIDE SEQUENCE [LARGE SCALE GENOMIC DNA]</scope>
</reference>
<evidence type="ECO:0000313" key="10">
    <source>
        <dbReference type="Proteomes" id="UP000002280"/>
    </source>
</evidence>
<feature type="transmembrane region" description="Helical" evidence="8">
    <location>
        <begin position="404"/>
        <end position="425"/>
    </location>
</feature>
<dbReference type="GO" id="GO:0106263">
    <property type="term" value="F:1-acylglycerophosphoserine O-acyltransferase activity"/>
    <property type="evidence" value="ECO:0007669"/>
    <property type="project" value="Ensembl"/>
</dbReference>
<keyword evidence="10" id="KW-1185">Reference proteome</keyword>
<name>A0A5F8HAV5_MONDO</name>
<dbReference type="InterPro" id="IPR049941">
    <property type="entry name" value="LPLAT_7/PORCN-like"/>
</dbReference>
<keyword evidence="3 8" id="KW-0812">Transmembrane</keyword>
<dbReference type="OMA" id="WFVYINI"/>
<dbReference type="STRING" id="13616.ENSMODP00000056246"/>
<proteinExistence type="predicted"/>
<dbReference type="Bgee" id="ENSMODG00000011322">
    <property type="expression patterns" value="Expressed in extraembryonic membrane and 16 other cell types or tissues"/>
</dbReference>
<keyword evidence="4" id="KW-0256">Endoplasmic reticulum</keyword>
<dbReference type="PANTHER" id="PTHR13906:SF6">
    <property type="entry name" value="LYSOPHOSPHOLIPID ACYLTRANSFERASE 1"/>
    <property type="match status" value="1"/>
</dbReference>
<keyword evidence="2" id="KW-0808">Transferase</keyword>
<keyword evidence="6 8" id="KW-0472">Membrane</keyword>
<feature type="transmembrane region" description="Helical" evidence="8">
    <location>
        <begin position="249"/>
        <end position="271"/>
    </location>
</feature>
<dbReference type="Ensembl" id="ENSMODT00000071604.1">
    <property type="protein sequence ID" value="ENSMODP00000056246.1"/>
    <property type="gene ID" value="ENSMODG00000011322.4"/>
</dbReference>
<evidence type="ECO:0000256" key="8">
    <source>
        <dbReference type="SAM" id="Phobius"/>
    </source>
</evidence>